<reference evidence="1 2" key="1">
    <citation type="submission" date="2020-04" db="EMBL/GenBank/DDBJ databases">
        <title>Perkinsus olseni comparative genomics.</title>
        <authorList>
            <person name="Bogema D.R."/>
        </authorList>
    </citation>
    <scope>NUCLEOTIDE SEQUENCE [LARGE SCALE GENOMIC DNA]</scope>
    <source>
        <strain evidence="1">ATCC PRA-205</strain>
    </source>
</reference>
<dbReference type="EMBL" id="JABANM010000126">
    <property type="protein sequence ID" value="KAF4756502.1"/>
    <property type="molecule type" value="Genomic_DNA"/>
</dbReference>
<dbReference type="Proteomes" id="UP000574390">
    <property type="component" value="Unassembled WGS sequence"/>
</dbReference>
<accession>A0A7J6UGS4</accession>
<comment type="caution">
    <text evidence="1">The sequence shown here is derived from an EMBL/GenBank/DDBJ whole genome shotgun (WGS) entry which is preliminary data.</text>
</comment>
<sequence>MAFVRTKKGNWDGVYEPSASVLNSLGKITAVQKKGHNASIKDLSTEELVDIMEESFLSVREEGQVKRRMLRNMVVGRAFVGGGHAVGETPITESYGCVKRLTTFYFHF</sequence>
<name>A0A7J6UGS4_PEROL</name>
<dbReference type="AlphaFoldDB" id="A0A7J6UGS4"/>
<proteinExistence type="predicted"/>
<gene>
    <name evidence="1" type="ORF">FOZ62_027760</name>
</gene>
<evidence type="ECO:0000313" key="1">
    <source>
        <dbReference type="EMBL" id="KAF4756502.1"/>
    </source>
</evidence>
<organism evidence="1 2">
    <name type="scientific">Perkinsus olseni</name>
    <name type="common">Perkinsus atlanticus</name>
    <dbReference type="NCBI Taxonomy" id="32597"/>
    <lineage>
        <taxon>Eukaryota</taxon>
        <taxon>Sar</taxon>
        <taxon>Alveolata</taxon>
        <taxon>Perkinsozoa</taxon>
        <taxon>Perkinsea</taxon>
        <taxon>Perkinsida</taxon>
        <taxon>Perkinsidae</taxon>
        <taxon>Perkinsus</taxon>
    </lineage>
</organism>
<protein>
    <submittedName>
        <fullName evidence="1">Uncharacterized protein</fullName>
    </submittedName>
</protein>
<evidence type="ECO:0000313" key="2">
    <source>
        <dbReference type="Proteomes" id="UP000574390"/>
    </source>
</evidence>